<dbReference type="Proteomes" id="UP000523000">
    <property type="component" value="Unassembled WGS sequence"/>
</dbReference>
<reference evidence="1 2" key="1">
    <citation type="submission" date="2020-08" db="EMBL/GenBank/DDBJ databases">
        <title>Sequencing the genomes of 1000 actinobacteria strains.</title>
        <authorList>
            <person name="Klenk H.-P."/>
        </authorList>
    </citation>
    <scope>NUCLEOTIDE SEQUENCE [LARGE SCALE GENOMIC DNA]</scope>
    <source>
        <strain evidence="1 2">DSM 22826</strain>
    </source>
</reference>
<evidence type="ECO:0000313" key="1">
    <source>
        <dbReference type="EMBL" id="MBB2995953.1"/>
    </source>
</evidence>
<evidence type="ECO:0000313" key="2">
    <source>
        <dbReference type="Proteomes" id="UP000523000"/>
    </source>
</evidence>
<dbReference type="SUPFAM" id="SSF158997">
    <property type="entry name" value="Trm112p-like"/>
    <property type="match status" value="1"/>
</dbReference>
<dbReference type="EMBL" id="JACHVS010000001">
    <property type="protein sequence ID" value="MBB2995953.1"/>
    <property type="molecule type" value="Genomic_DNA"/>
</dbReference>
<gene>
    <name evidence="1" type="ORF">E9229_002144</name>
</gene>
<name>A0A839QK30_9MICC</name>
<organism evidence="1 2">
    <name type="scientific">Paeniglutamicibacter cryotolerans</name>
    <dbReference type="NCBI Taxonomy" id="670079"/>
    <lineage>
        <taxon>Bacteria</taxon>
        <taxon>Bacillati</taxon>
        <taxon>Actinomycetota</taxon>
        <taxon>Actinomycetes</taxon>
        <taxon>Micrococcales</taxon>
        <taxon>Micrococcaceae</taxon>
        <taxon>Paeniglutamicibacter</taxon>
    </lineage>
</organism>
<dbReference type="AlphaFoldDB" id="A0A839QK30"/>
<dbReference type="Gene3D" id="2.20.25.10">
    <property type="match status" value="1"/>
</dbReference>
<keyword evidence="2" id="KW-1185">Reference proteome</keyword>
<dbReference type="RefSeq" id="WP_183511146.1">
    <property type="nucleotide sequence ID" value="NZ_BAABGK010000042.1"/>
</dbReference>
<proteinExistence type="predicted"/>
<protein>
    <recommendedName>
        <fullName evidence="3">Trm112 family protein</fullName>
    </recommendedName>
</protein>
<comment type="caution">
    <text evidence="1">The sequence shown here is derived from an EMBL/GenBank/DDBJ whole genome shotgun (WGS) entry which is preliminary data.</text>
</comment>
<evidence type="ECO:0008006" key="3">
    <source>
        <dbReference type="Google" id="ProtNLM"/>
    </source>
</evidence>
<sequence>MSNISPQLLSVLRCPVTGSPLVQEGDELLSTVAGADGVPVHYPITNGIPVLLKPSDSSGEH</sequence>
<accession>A0A839QK30</accession>